<feature type="zinc finger region" evidence="16">
    <location>
        <begin position="129"/>
        <end position="165"/>
    </location>
</feature>
<dbReference type="GO" id="GO:0030430">
    <property type="term" value="C:host cell cytoplasm"/>
    <property type="evidence" value="ECO:0007669"/>
    <property type="project" value="UniProtKB-SubCell"/>
</dbReference>
<evidence type="ECO:0000256" key="6">
    <source>
        <dbReference type="ARBA" id="ARBA00022723"/>
    </source>
</evidence>
<proteinExistence type="inferred from homology"/>
<keyword evidence="12 16" id="KW-0804">Transcription</keyword>
<evidence type="ECO:0000256" key="2">
    <source>
        <dbReference type="ARBA" id="ARBA00022518"/>
    </source>
</evidence>
<evidence type="ECO:0000256" key="13">
    <source>
        <dbReference type="ARBA" id="ARBA00023200"/>
    </source>
</evidence>
<dbReference type="EMBL" id="KX812447">
    <property type="protein sequence ID" value="AQR57907.1"/>
    <property type="molecule type" value="Genomic_DNA"/>
</dbReference>
<dbReference type="KEGG" id="vg:41700852"/>
<evidence type="ECO:0000256" key="8">
    <source>
        <dbReference type="ARBA" id="ARBA00022833"/>
    </source>
</evidence>
<evidence type="ECO:0000256" key="14">
    <source>
        <dbReference type="ARBA" id="ARBA00023280"/>
    </source>
</evidence>
<keyword evidence="5 16" id="KW-1090">Inhibition of host innate immune response by virus</keyword>
<evidence type="ECO:0000256" key="12">
    <source>
        <dbReference type="ARBA" id="ARBA00023163"/>
    </source>
</evidence>
<evidence type="ECO:0000256" key="5">
    <source>
        <dbReference type="ARBA" id="ARBA00022632"/>
    </source>
</evidence>
<dbReference type="GO" id="GO:0039648">
    <property type="term" value="P:symbiont-mediated perturbation of host ubiquitin-like protein modification"/>
    <property type="evidence" value="ECO:0007669"/>
    <property type="project" value="UniProtKB-UniRule"/>
</dbReference>
<evidence type="ECO:0000256" key="7">
    <source>
        <dbReference type="ARBA" id="ARBA00022771"/>
    </source>
</evidence>
<evidence type="ECO:0000256" key="4">
    <source>
        <dbReference type="ARBA" id="ARBA00022581"/>
    </source>
</evidence>
<keyword evidence="10 16" id="KW-0238">DNA-binding</keyword>
<evidence type="ECO:0000256" key="11">
    <source>
        <dbReference type="ARBA" id="ARBA00023159"/>
    </source>
</evidence>
<keyword evidence="4 16" id="KW-0945">Host-virus interaction</keyword>
<dbReference type="Proteomes" id="UP000290805">
    <property type="component" value="Segment"/>
</dbReference>
<comment type="caution">
    <text evidence="16">Lacks conserved residue(s) required for the propagation of feature annotation.</text>
</comment>
<evidence type="ECO:0000313" key="18">
    <source>
        <dbReference type="EMBL" id="AQR57907.1"/>
    </source>
</evidence>
<organism evidence="18">
    <name type="scientific">Molossus molossus papillomavirus 1</name>
    <dbReference type="NCBI Taxonomy" id="1959848"/>
    <lineage>
        <taxon>Viruses</taxon>
        <taxon>Monodnaviria</taxon>
        <taxon>Shotokuvirae</taxon>
        <taxon>Cossaviricota</taxon>
        <taxon>Papovaviricetes</taxon>
        <taxon>Zurhausenvirales</taxon>
        <taxon>Papillomaviridae</taxon>
    </lineage>
</organism>
<dbReference type="GO" id="GO:0006351">
    <property type="term" value="P:DNA-templated transcription"/>
    <property type="evidence" value="ECO:0007669"/>
    <property type="project" value="UniProtKB-UniRule"/>
</dbReference>
<comment type="subcellular location">
    <subcellularLocation>
        <location evidence="16 17">Host cytoplasm</location>
    </subcellularLocation>
    <subcellularLocation>
        <location evidence="16 17">Host nucleus</location>
    </subcellularLocation>
</comment>
<gene>
    <name evidence="16 18" type="primary">E6</name>
</gene>
<dbReference type="GO" id="GO:0008270">
    <property type="term" value="F:zinc ion binding"/>
    <property type="evidence" value="ECO:0007669"/>
    <property type="project" value="UniProtKB-KW"/>
</dbReference>
<dbReference type="GeneID" id="41700852"/>
<evidence type="ECO:0000256" key="10">
    <source>
        <dbReference type="ARBA" id="ARBA00023125"/>
    </source>
</evidence>
<reference evidence="18" key="1">
    <citation type="journal article" date="2017" name="PLoS ONE">
        <title>Virome analysis of two sympatric bat species (Desmodus rotundus and Molossus molossus) in French Guiana.</title>
        <authorList>
            <person name="Salmier A."/>
            <person name="Tirera S."/>
            <person name="de Thoisy B."/>
            <person name="Franc A."/>
            <person name="Darcissac E."/>
            <person name="Donato D."/>
            <person name="Bouchier C."/>
            <person name="Lacoste V."/>
            <person name="Lavergne A."/>
        </authorList>
    </citation>
    <scope>NUCLEOTIDE SEQUENCE [LARGE SCALE GENOMIC DNA]</scope>
    <source>
        <strain evidence="18">MmoPV1_MF</strain>
    </source>
</reference>
<dbReference type="Gene3D" id="3.30.240.40">
    <property type="entry name" value="E6 early regulatory protein"/>
    <property type="match status" value="2"/>
</dbReference>
<feature type="zinc finger region" evidence="16">
    <location>
        <begin position="56"/>
        <end position="92"/>
    </location>
</feature>
<evidence type="ECO:0000256" key="15">
    <source>
        <dbReference type="ARBA" id="ARBA00023323"/>
    </source>
</evidence>
<comment type="subunit">
    <text evidence="16">Forms homodimers. Interacts with ubiquitin-protein ligase UBE3A/E6-AP; this interaction stimulates UBE3A ubiquitin activity. Interacts with host BAK1.</text>
</comment>
<keyword evidence="15 16" id="KW-1119">Modulation of host cell apoptosis by virus</keyword>
<keyword evidence="13 16" id="KW-1035">Host cytoplasm</keyword>
<evidence type="ECO:0000256" key="3">
    <source>
        <dbReference type="ARBA" id="ARBA00022562"/>
    </source>
</evidence>
<sequence length="168" mass="19067">MAVVLVIKRVFSAFFNAMAQGGREEVSEVSDAFFPGSIHDLCEQRDLSLDALLLPCCSCFRLLSIYEKILFDLGGRRILYKDGIPFGLCQTCLLHKSQIEFLTLYQKTLTAAEVEAETGFSVFDLGIRCLKCQRYLCFQEKVAVLQNFEALQKISTEYRALCSMCRVF</sequence>
<dbReference type="InterPro" id="IPR038575">
    <property type="entry name" value="E6_sf"/>
</dbReference>
<protein>
    <recommendedName>
        <fullName evidence="16 17">Protein E6</fullName>
    </recommendedName>
</protein>
<keyword evidence="7 16" id="KW-0863">Zinc-finger</keyword>
<evidence type="ECO:0000256" key="9">
    <source>
        <dbReference type="ARBA" id="ARBA00023015"/>
    </source>
</evidence>
<dbReference type="GO" id="GO:0003677">
    <property type="term" value="F:DNA binding"/>
    <property type="evidence" value="ECO:0007669"/>
    <property type="project" value="UniProtKB-UniRule"/>
</dbReference>
<dbReference type="HAMAP" id="MF_04006">
    <property type="entry name" value="HPV_E6"/>
    <property type="match status" value="1"/>
</dbReference>
<keyword evidence="8 16" id="KW-0862">Zinc</keyword>
<keyword evidence="2 16" id="KW-0244">Early protein</keyword>
<dbReference type="InterPro" id="IPR001334">
    <property type="entry name" value="E6"/>
</dbReference>
<keyword evidence="11 16" id="KW-0010">Activator</keyword>
<evidence type="ECO:0000256" key="16">
    <source>
        <dbReference type="HAMAP-Rule" id="MF_04006"/>
    </source>
</evidence>
<accession>A0A2I2MP70</accession>
<evidence type="ECO:0000256" key="1">
    <source>
        <dbReference type="ARBA" id="ARBA00006346"/>
    </source>
</evidence>
<name>A0A2I2MP70_9PAPI</name>
<dbReference type="RefSeq" id="YP_009553370.1">
    <property type="nucleotide sequence ID" value="NC_040787.1"/>
</dbReference>
<keyword evidence="3 16" id="KW-1048">Host nucleus</keyword>
<evidence type="ECO:0000256" key="17">
    <source>
        <dbReference type="RuleBase" id="RU363123"/>
    </source>
</evidence>
<dbReference type="Pfam" id="PF00518">
    <property type="entry name" value="E6"/>
    <property type="match status" value="1"/>
</dbReference>
<dbReference type="GO" id="GO:0042025">
    <property type="term" value="C:host cell nucleus"/>
    <property type="evidence" value="ECO:0007669"/>
    <property type="project" value="UniProtKB-SubCell"/>
</dbReference>
<comment type="function">
    <text evidence="16">Plays a major role in the induction and maintenance of cellular transformation. E6 associates with host UBE3A/E6-AP ubiquitin-protein ligase and modulates its activity. Protects host keratinocytes from apoptosis by mediating the degradation of host BAK1. May also inhibit host immune response.</text>
</comment>
<dbReference type="GO" id="GO:0039502">
    <property type="term" value="P:symbiont-mediated suppression of host type I interferon-mediated signaling pathway"/>
    <property type="evidence" value="ECO:0007669"/>
    <property type="project" value="UniProtKB-UniRule"/>
</dbReference>
<dbReference type="GO" id="GO:0006355">
    <property type="term" value="P:regulation of DNA-templated transcription"/>
    <property type="evidence" value="ECO:0007669"/>
    <property type="project" value="UniProtKB-UniRule"/>
</dbReference>
<keyword evidence="14 16" id="KW-0899">Viral immunoevasion</keyword>
<dbReference type="GO" id="GO:0052170">
    <property type="term" value="P:symbiont-mediated suppression of host innate immune response"/>
    <property type="evidence" value="ECO:0007669"/>
    <property type="project" value="UniProtKB-KW"/>
</dbReference>
<comment type="similarity">
    <text evidence="1 16 17">Belongs to the papillomaviridae E6 protein family.</text>
</comment>
<dbReference type="OrthoDB" id="27353at10239"/>
<dbReference type="GO" id="GO:0052150">
    <property type="term" value="P:symbiont-mediated perturbation of host apoptosis"/>
    <property type="evidence" value="ECO:0007669"/>
    <property type="project" value="UniProtKB-KW"/>
</dbReference>
<keyword evidence="9 16" id="KW-0805">Transcription regulation</keyword>
<dbReference type="SUPFAM" id="SSF161229">
    <property type="entry name" value="E6 C-terminal domain-like"/>
    <property type="match status" value="2"/>
</dbReference>
<keyword evidence="6 16" id="KW-0479">Metal-binding</keyword>